<dbReference type="EMBL" id="JAVHJL010000004">
    <property type="protein sequence ID" value="KAK6505467.1"/>
    <property type="molecule type" value="Genomic_DNA"/>
</dbReference>
<dbReference type="Proteomes" id="UP001370758">
    <property type="component" value="Unassembled WGS sequence"/>
</dbReference>
<evidence type="ECO:0000313" key="3">
    <source>
        <dbReference type="Proteomes" id="UP001370758"/>
    </source>
</evidence>
<accession>A0AAV9WBH2</accession>
<proteinExistence type="predicted"/>
<sequence length="525" mass="59734">MQNLQNQESCEPELRGSGPSLLSLPEELIEQICQHVSSKRDVKSLDFLCRTSRDLNRIGTPVLYHSFPSQGYIRRIFLFLRTLCERPDLCTHVRWMSLAGDAWYTLTESDIALVSKAAERFGLDVVAPLPTRYPSSEEQSEDEEYVGSRGEDQPGPENDRESEDESGYVISDEDEDAEEEEDQSGDSAYQRSQLGEYPFETMAQLIIALTPNLRYLDVVARQIMCDAGEGSFTLLEELAGRSPPPISLPHLHDFSFGHDDFREVSFSYFEGVIALAPNIRKIWGDPCYDQPRFLPVGPINIKNVTDLRFKSGHLSEQALTTIVSSCERLEVFQYHYSTMYSGLDPICASPREIVNILSQHKDSLRELDIEIGSREEHQEGMYFGLCIEGEEIVSLKMFSCLETFKVDGSSILFPKADSDKYHTGVLTEMLPQSIRTLRIFDTQEEAAANLVALTDSLENFPHLSEIYLSGNTFGGPLGKFDVKFKELEVKTLRDRLKCRGIAFLKRGRWTYSSTLEEDYETREYW</sequence>
<protein>
    <recommendedName>
        <fullName evidence="4">F-box domain-containing protein</fullName>
    </recommendedName>
</protein>
<keyword evidence="3" id="KW-1185">Reference proteome</keyword>
<dbReference type="AlphaFoldDB" id="A0AAV9WBH2"/>
<evidence type="ECO:0000256" key="1">
    <source>
        <dbReference type="SAM" id="MobiDB-lite"/>
    </source>
</evidence>
<dbReference type="SUPFAM" id="SSF52047">
    <property type="entry name" value="RNI-like"/>
    <property type="match status" value="1"/>
</dbReference>
<gene>
    <name evidence="2" type="ORF">TWF481_007366</name>
</gene>
<feature type="region of interest" description="Disordered" evidence="1">
    <location>
        <begin position="131"/>
        <end position="189"/>
    </location>
</feature>
<reference evidence="2 3" key="1">
    <citation type="submission" date="2023-08" db="EMBL/GenBank/DDBJ databases">
        <authorList>
            <person name="Palmer J.M."/>
        </authorList>
    </citation>
    <scope>NUCLEOTIDE SEQUENCE [LARGE SCALE GENOMIC DNA]</scope>
    <source>
        <strain evidence="2 3">TWF481</strain>
    </source>
</reference>
<comment type="caution">
    <text evidence="2">The sequence shown here is derived from an EMBL/GenBank/DDBJ whole genome shotgun (WGS) entry which is preliminary data.</text>
</comment>
<evidence type="ECO:0000313" key="2">
    <source>
        <dbReference type="EMBL" id="KAK6505467.1"/>
    </source>
</evidence>
<organism evidence="2 3">
    <name type="scientific">Arthrobotrys musiformis</name>
    <dbReference type="NCBI Taxonomy" id="47236"/>
    <lineage>
        <taxon>Eukaryota</taxon>
        <taxon>Fungi</taxon>
        <taxon>Dikarya</taxon>
        <taxon>Ascomycota</taxon>
        <taxon>Pezizomycotina</taxon>
        <taxon>Orbiliomycetes</taxon>
        <taxon>Orbiliales</taxon>
        <taxon>Orbiliaceae</taxon>
        <taxon>Arthrobotrys</taxon>
    </lineage>
</organism>
<feature type="compositionally biased region" description="Acidic residues" evidence="1">
    <location>
        <begin position="160"/>
        <end position="184"/>
    </location>
</feature>
<evidence type="ECO:0008006" key="4">
    <source>
        <dbReference type="Google" id="ProtNLM"/>
    </source>
</evidence>
<name>A0AAV9WBH2_9PEZI</name>